<dbReference type="GO" id="GO:0003700">
    <property type="term" value="F:DNA-binding transcription factor activity"/>
    <property type="evidence" value="ECO:0007669"/>
    <property type="project" value="TreeGrafter"/>
</dbReference>
<evidence type="ECO:0000256" key="2">
    <source>
        <dbReference type="ARBA" id="ARBA00023125"/>
    </source>
</evidence>
<dbReference type="InterPro" id="IPR046335">
    <property type="entry name" value="LacI/GalR-like_sensor"/>
</dbReference>
<dbReference type="InterPro" id="IPR010982">
    <property type="entry name" value="Lambda_DNA-bd_dom_sf"/>
</dbReference>
<dbReference type="InterPro" id="IPR000843">
    <property type="entry name" value="HTH_LacI"/>
</dbReference>
<dbReference type="Pfam" id="PF00356">
    <property type="entry name" value="LacI"/>
    <property type="match status" value="1"/>
</dbReference>
<dbReference type="PROSITE" id="PS50932">
    <property type="entry name" value="HTH_LACI_2"/>
    <property type="match status" value="1"/>
</dbReference>
<dbReference type="SMART" id="SM00354">
    <property type="entry name" value="HTH_LACI"/>
    <property type="match status" value="1"/>
</dbReference>
<name>A0A2A9EEI4_9MICO</name>
<feature type="domain" description="HTH lacI-type" evidence="4">
    <location>
        <begin position="7"/>
        <end position="61"/>
    </location>
</feature>
<proteinExistence type="predicted"/>
<organism evidence="5 6">
    <name type="scientific">Flavimobilis soli</name>
    <dbReference type="NCBI Taxonomy" id="442709"/>
    <lineage>
        <taxon>Bacteria</taxon>
        <taxon>Bacillati</taxon>
        <taxon>Actinomycetota</taxon>
        <taxon>Actinomycetes</taxon>
        <taxon>Micrococcales</taxon>
        <taxon>Jonesiaceae</taxon>
        <taxon>Flavimobilis</taxon>
    </lineage>
</organism>
<keyword evidence="3" id="KW-0804">Transcription</keyword>
<evidence type="ECO:0000313" key="5">
    <source>
        <dbReference type="EMBL" id="PFG36961.1"/>
    </source>
</evidence>
<evidence type="ECO:0000256" key="1">
    <source>
        <dbReference type="ARBA" id="ARBA00023015"/>
    </source>
</evidence>
<comment type="caution">
    <text evidence="5">The sequence shown here is derived from an EMBL/GenBank/DDBJ whole genome shotgun (WGS) entry which is preliminary data.</text>
</comment>
<dbReference type="InterPro" id="IPR028082">
    <property type="entry name" value="Peripla_BP_I"/>
</dbReference>
<evidence type="ECO:0000259" key="4">
    <source>
        <dbReference type="PROSITE" id="PS50932"/>
    </source>
</evidence>
<dbReference type="CDD" id="cd06267">
    <property type="entry name" value="PBP1_LacI_sugar_binding-like"/>
    <property type="match status" value="1"/>
</dbReference>
<dbReference type="SUPFAM" id="SSF47413">
    <property type="entry name" value="lambda repressor-like DNA-binding domains"/>
    <property type="match status" value="1"/>
</dbReference>
<keyword evidence="2" id="KW-0238">DNA-binding</keyword>
<dbReference type="EMBL" id="PDJH01000001">
    <property type="protein sequence ID" value="PFG36961.1"/>
    <property type="molecule type" value="Genomic_DNA"/>
</dbReference>
<dbReference type="RefSeq" id="WP_098458077.1">
    <property type="nucleotide sequence ID" value="NZ_PDJH01000001.1"/>
</dbReference>
<dbReference type="Gene3D" id="3.40.50.2300">
    <property type="match status" value="2"/>
</dbReference>
<evidence type="ECO:0000256" key="3">
    <source>
        <dbReference type="ARBA" id="ARBA00023163"/>
    </source>
</evidence>
<dbReference type="OrthoDB" id="3510266at2"/>
<sequence length="343" mass="36388">MPSGSTPSLNDVAQAAGVSLATASRALNGAYGVAPATRARVLEAASQLDYVASPEAQRLAGGAARRVALVVPHINRWFFGEMVSGIERVLSRANMDLLLYHVDGPEDRATFLTRLPARRKVDAVIAVAFPVDAAEQKRLELLGVQVVAAGGQTADYPNVHIDDCAAGRQAVQHLLDLGHRRIAMIAGTDPHHPDWPDASGRSRAWHEALRDAGVAADGNLVRNITWVGTEAAAAMDSILDGCAERGEPMPTAVFAHSDELAYGATQAIVRRGLRIPEDISIVGIDDHPVSSFVDLTTVNQQVALQGELAAQLLLDTLAGRPAKHETVVETTLVERSSTAPPAR</sequence>
<dbReference type="Pfam" id="PF13377">
    <property type="entry name" value="Peripla_BP_3"/>
    <property type="match status" value="1"/>
</dbReference>
<dbReference type="CDD" id="cd01392">
    <property type="entry name" value="HTH_LacI"/>
    <property type="match status" value="1"/>
</dbReference>
<dbReference type="SUPFAM" id="SSF53822">
    <property type="entry name" value="Periplasmic binding protein-like I"/>
    <property type="match status" value="1"/>
</dbReference>
<dbReference type="PANTHER" id="PTHR30146:SF109">
    <property type="entry name" value="HTH-TYPE TRANSCRIPTIONAL REGULATOR GALS"/>
    <property type="match status" value="1"/>
</dbReference>
<dbReference type="PROSITE" id="PS00356">
    <property type="entry name" value="HTH_LACI_1"/>
    <property type="match status" value="1"/>
</dbReference>
<dbReference type="GO" id="GO:0000976">
    <property type="term" value="F:transcription cis-regulatory region binding"/>
    <property type="evidence" value="ECO:0007669"/>
    <property type="project" value="TreeGrafter"/>
</dbReference>
<reference evidence="5 6" key="1">
    <citation type="submission" date="2017-10" db="EMBL/GenBank/DDBJ databases">
        <title>Sequencing the genomes of 1000 actinobacteria strains.</title>
        <authorList>
            <person name="Klenk H.-P."/>
        </authorList>
    </citation>
    <scope>NUCLEOTIDE SEQUENCE [LARGE SCALE GENOMIC DNA]</scope>
    <source>
        <strain evidence="5 6">DSM 21574</strain>
    </source>
</reference>
<dbReference type="PANTHER" id="PTHR30146">
    <property type="entry name" value="LACI-RELATED TRANSCRIPTIONAL REPRESSOR"/>
    <property type="match status" value="1"/>
</dbReference>
<protein>
    <submittedName>
        <fullName evidence="5">LacI family transcriptional regulator</fullName>
    </submittedName>
</protein>
<dbReference type="Proteomes" id="UP000221394">
    <property type="component" value="Unassembled WGS sequence"/>
</dbReference>
<keyword evidence="6" id="KW-1185">Reference proteome</keyword>
<dbReference type="Gene3D" id="1.10.260.40">
    <property type="entry name" value="lambda repressor-like DNA-binding domains"/>
    <property type="match status" value="1"/>
</dbReference>
<dbReference type="AlphaFoldDB" id="A0A2A9EEI4"/>
<accession>A0A2A9EEI4</accession>
<gene>
    <name evidence="5" type="ORF">ATL41_1704</name>
</gene>
<keyword evidence="1" id="KW-0805">Transcription regulation</keyword>
<evidence type="ECO:0000313" key="6">
    <source>
        <dbReference type="Proteomes" id="UP000221394"/>
    </source>
</evidence>